<keyword evidence="1" id="KW-0732">Signal</keyword>
<proteinExistence type="predicted"/>
<feature type="chain" id="PRO_5021859815" evidence="1">
    <location>
        <begin position="20"/>
        <end position="303"/>
    </location>
</feature>
<dbReference type="AlphaFoldDB" id="A0A511QGB9"/>
<dbReference type="RefSeq" id="WP_039981379.1">
    <property type="nucleotide sequence ID" value="NZ_BAOJ01000058.1"/>
</dbReference>
<accession>A0A511QGB9</accession>
<evidence type="ECO:0000313" key="3">
    <source>
        <dbReference type="Proteomes" id="UP000321922"/>
    </source>
</evidence>
<evidence type="ECO:0000313" key="2">
    <source>
        <dbReference type="EMBL" id="GEM76321.1"/>
    </source>
</evidence>
<reference evidence="2 3" key="1">
    <citation type="submission" date="2019-07" db="EMBL/GenBank/DDBJ databases">
        <title>Whole genome shotgun sequence of Vibrio sagamiensis NBRC 104589.</title>
        <authorList>
            <person name="Hosoyama A."/>
            <person name="Uohara A."/>
            <person name="Ohji S."/>
            <person name="Ichikawa N."/>
        </authorList>
    </citation>
    <scope>NUCLEOTIDE SEQUENCE [LARGE SCALE GENOMIC DNA]</scope>
    <source>
        <strain evidence="2 3">NBRC 104589</strain>
    </source>
</reference>
<name>A0A511QGB9_9VIBR</name>
<sequence length="303" mass="33080">MKSRFITLFLALGATSSTAATPCAVDKVCAQTQIIEGHGFSNAAPTLEIASDEHHTIGIGTIKVSPPATEDQDGDLVDMLKVEYHWCVNAENYCFPQKNRELTIAPDQIDKVFTKGVGFKALSVSYSGEMQKGYPESTRRFQSDPLPVALEYPADFTNGICYEAGNQAVTQMVINTDALEGETHTHNLEFPNMALGSLPGELSKTATSGGINITDVANNFIPTFQEKALPEHLTVRYCHDACREWVEFEATKIPTGGQGAPTIYQADNIGKVSDGISLSEFNFQIKAKPGKDYRTNMVHCTQF</sequence>
<gene>
    <name evidence="2" type="ORF">VSA01S_24330</name>
</gene>
<dbReference type="Proteomes" id="UP000321922">
    <property type="component" value="Unassembled WGS sequence"/>
</dbReference>
<keyword evidence="3" id="KW-1185">Reference proteome</keyword>
<dbReference type="OrthoDB" id="5903116at2"/>
<dbReference type="EMBL" id="BJXJ01000023">
    <property type="protein sequence ID" value="GEM76321.1"/>
    <property type="molecule type" value="Genomic_DNA"/>
</dbReference>
<feature type="signal peptide" evidence="1">
    <location>
        <begin position="1"/>
        <end position="19"/>
    </location>
</feature>
<evidence type="ECO:0000256" key="1">
    <source>
        <dbReference type="SAM" id="SignalP"/>
    </source>
</evidence>
<comment type="caution">
    <text evidence="2">The sequence shown here is derived from an EMBL/GenBank/DDBJ whole genome shotgun (WGS) entry which is preliminary data.</text>
</comment>
<protein>
    <submittedName>
        <fullName evidence="2">Uncharacterized protein</fullName>
    </submittedName>
</protein>
<organism evidence="2 3">
    <name type="scientific">Vibrio sagamiensis NBRC 104589</name>
    <dbReference type="NCBI Taxonomy" id="1219064"/>
    <lineage>
        <taxon>Bacteria</taxon>
        <taxon>Pseudomonadati</taxon>
        <taxon>Pseudomonadota</taxon>
        <taxon>Gammaproteobacteria</taxon>
        <taxon>Vibrionales</taxon>
        <taxon>Vibrionaceae</taxon>
        <taxon>Vibrio</taxon>
    </lineage>
</organism>